<dbReference type="PANTHER" id="PTHR30137">
    <property type="entry name" value="LUCIFERASE-LIKE MONOOXYGENASE"/>
    <property type="match status" value="1"/>
</dbReference>
<dbReference type="RefSeq" id="WP_344017505.1">
    <property type="nucleotide sequence ID" value="NZ_BAAAJK010000001.1"/>
</dbReference>
<dbReference type="Proteomes" id="UP001501414">
    <property type="component" value="Unassembled WGS sequence"/>
</dbReference>
<dbReference type="InterPro" id="IPR011251">
    <property type="entry name" value="Luciferase-like_dom"/>
</dbReference>
<organism evidence="4 5">
    <name type="scientific">Pseudonocardia kongjuensis</name>
    <dbReference type="NCBI Taxonomy" id="102227"/>
    <lineage>
        <taxon>Bacteria</taxon>
        <taxon>Bacillati</taxon>
        <taxon>Actinomycetota</taxon>
        <taxon>Actinomycetes</taxon>
        <taxon>Pseudonocardiales</taxon>
        <taxon>Pseudonocardiaceae</taxon>
        <taxon>Pseudonocardia</taxon>
    </lineage>
</organism>
<dbReference type="EMBL" id="BAAAJK010000001">
    <property type="protein sequence ID" value="GAA1379074.1"/>
    <property type="molecule type" value="Genomic_DNA"/>
</dbReference>
<gene>
    <name evidence="4" type="ORF">GCM10009613_01170</name>
</gene>
<accession>A0ABN1XH53</accession>
<comment type="caution">
    <text evidence="4">The sequence shown here is derived from an EMBL/GenBank/DDBJ whole genome shotgun (WGS) entry which is preliminary data.</text>
</comment>
<proteinExistence type="predicted"/>
<dbReference type="InterPro" id="IPR036661">
    <property type="entry name" value="Luciferase-like_sf"/>
</dbReference>
<evidence type="ECO:0000313" key="5">
    <source>
        <dbReference type="Proteomes" id="UP001501414"/>
    </source>
</evidence>
<name>A0ABN1XH53_9PSEU</name>
<keyword evidence="5" id="KW-1185">Reference proteome</keyword>
<sequence>MHAGVLLLFQNYENKAPDDEIYWNNIQLGELADSLGYDSLWSVEHHFDADYSMCPDNLQLLSYLAGRTSNIKLATGAVILPWNDPLRVAEKVALIDVLTKGRFIFGMGRGLARVEYAGMRQEMSESRERFDEAAAMILRALETGIAENDGPYYTQPPVEIRPRPLATFEGRTYAVAMSPDSAAAAARLKVGMMSFVQGDIETVHLPIINVYRDTYREVHGEEAPPPLLSDLGYCHPDPEQVHKVTREYTANYYRTCVTHYEFGGDHFSSTSGYEAYGQAAQLIRDAGLEAVCDGFVSAQISGTPEQMVEKYAARKELIGEFGAQFVPYHGGIPYDLAEESFKLMSKEVLPELRKL</sequence>
<dbReference type="Pfam" id="PF00296">
    <property type="entry name" value="Bac_luciferase"/>
    <property type="match status" value="1"/>
</dbReference>
<evidence type="ECO:0000256" key="1">
    <source>
        <dbReference type="ARBA" id="ARBA00023002"/>
    </source>
</evidence>
<feature type="domain" description="Luciferase-like" evidence="3">
    <location>
        <begin position="1"/>
        <end position="317"/>
    </location>
</feature>
<dbReference type="Gene3D" id="3.20.20.30">
    <property type="entry name" value="Luciferase-like domain"/>
    <property type="match status" value="1"/>
</dbReference>
<evidence type="ECO:0000313" key="4">
    <source>
        <dbReference type="EMBL" id="GAA1379074.1"/>
    </source>
</evidence>
<dbReference type="InterPro" id="IPR050766">
    <property type="entry name" value="Bact_Lucif_Oxidored"/>
</dbReference>
<dbReference type="SUPFAM" id="SSF51679">
    <property type="entry name" value="Bacterial luciferase-like"/>
    <property type="match status" value="1"/>
</dbReference>
<dbReference type="PANTHER" id="PTHR30137:SF8">
    <property type="entry name" value="BLR5498 PROTEIN"/>
    <property type="match status" value="1"/>
</dbReference>
<keyword evidence="1" id="KW-0560">Oxidoreductase</keyword>
<evidence type="ECO:0000256" key="2">
    <source>
        <dbReference type="ARBA" id="ARBA00023033"/>
    </source>
</evidence>
<protein>
    <submittedName>
        <fullName evidence="4">LLM class flavin-dependent oxidoreductase</fullName>
    </submittedName>
</protein>
<reference evidence="4 5" key="1">
    <citation type="journal article" date="2019" name="Int. J. Syst. Evol. Microbiol.">
        <title>The Global Catalogue of Microorganisms (GCM) 10K type strain sequencing project: providing services to taxonomists for standard genome sequencing and annotation.</title>
        <authorList>
            <consortium name="The Broad Institute Genomics Platform"/>
            <consortium name="The Broad Institute Genome Sequencing Center for Infectious Disease"/>
            <person name="Wu L."/>
            <person name="Ma J."/>
        </authorList>
    </citation>
    <scope>NUCLEOTIDE SEQUENCE [LARGE SCALE GENOMIC DNA]</scope>
    <source>
        <strain evidence="4 5">JCM 11896</strain>
    </source>
</reference>
<evidence type="ECO:0000259" key="3">
    <source>
        <dbReference type="Pfam" id="PF00296"/>
    </source>
</evidence>
<keyword evidence="2" id="KW-0503">Monooxygenase</keyword>